<keyword evidence="2" id="KW-0496">Mitochondrion</keyword>
<gene>
    <name evidence="2" type="primary">ND6</name>
</gene>
<evidence type="ECO:0000256" key="1">
    <source>
        <dbReference type="SAM" id="Phobius"/>
    </source>
</evidence>
<keyword evidence="1" id="KW-0472">Membrane</keyword>
<feature type="transmembrane region" description="Helical" evidence="1">
    <location>
        <begin position="125"/>
        <end position="149"/>
    </location>
</feature>
<feature type="transmembrane region" description="Helical" evidence="1">
    <location>
        <begin position="82"/>
        <end position="104"/>
    </location>
</feature>
<evidence type="ECO:0000313" key="2">
    <source>
        <dbReference type="EMBL" id="AVW86220.1"/>
    </source>
</evidence>
<proteinExistence type="predicted"/>
<geneLocation type="mitochondrion" evidence="2"/>
<keyword evidence="1" id="KW-1133">Transmembrane helix</keyword>
<sequence>MLLFFITAIIMSLSFSIMLASSPLSLGLWVLSLALAISCMIAFMFSSWFAMIIFLIYIGGMLVMFAYFTALMPNQPLEMLKMISALGFTLLPISVSIFPLNSLNPISFSNYTITPTLALYYPSNIPILLFMALVLFFILVAVVKVANIFSGPLRPFNYV</sequence>
<name>A0A343W6J8_9ANNE</name>
<dbReference type="EMBL" id="KY753837">
    <property type="protein sequence ID" value="AVW86220.1"/>
    <property type="molecule type" value="Genomic_DNA"/>
</dbReference>
<accession>A0A343W6J8</accession>
<protein>
    <submittedName>
        <fullName evidence="2">NADH dehydrogenase subunit 6</fullName>
    </submittedName>
</protein>
<dbReference type="AlphaFoldDB" id="A0A343W6J8"/>
<reference evidence="2" key="1">
    <citation type="journal article" date="2018" name="Mol. Phylogenet. Evol.">
        <title>Phylogeny, evolution and mitochondrial gene order rearrangement in scale worms (Aphroditiformia, Annelida).</title>
        <authorList>
            <person name="Zhang Y."/>
            <person name="Sun J."/>
            <person name="Rouse G.W."/>
            <person name="Wiklund H."/>
            <person name="Pleijel F."/>
            <person name="Watanabe H.K."/>
            <person name="Chen C."/>
            <person name="Qian P.-Y."/>
            <person name="Qiu J.-W."/>
        </authorList>
    </citation>
    <scope>NUCLEOTIDE SEQUENCE</scope>
</reference>
<organism evidence="2">
    <name type="scientific">Euthalenessa festiva</name>
    <dbReference type="NCBI Taxonomy" id="2153328"/>
    <lineage>
        <taxon>Eukaryota</taxon>
        <taxon>Metazoa</taxon>
        <taxon>Spiralia</taxon>
        <taxon>Lophotrochozoa</taxon>
        <taxon>Annelida</taxon>
        <taxon>Polychaeta</taxon>
        <taxon>Errantia</taxon>
        <taxon>Phyllodocida</taxon>
        <taxon>Sigalionidae</taxon>
        <taxon>Euthalenessa</taxon>
    </lineage>
</organism>
<feature type="transmembrane region" description="Helical" evidence="1">
    <location>
        <begin position="26"/>
        <end position="45"/>
    </location>
</feature>
<feature type="transmembrane region" description="Helical" evidence="1">
    <location>
        <begin position="52"/>
        <end position="70"/>
    </location>
</feature>
<keyword evidence="1" id="KW-0812">Transmembrane</keyword>